<gene>
    <name evidence="1" type="ORF">LSALG_LOCUS33954</name>
</gene>
<name>A0AA35ZMN8_LACSI</name>
<dbReference type="Proteomes" id="UP001177003">
    <property type="component" value="Chromosome 7"/>
</dbReference>
<keyword evidence="2" id="KW-1185">Reference proteome</keyword>
<dbReference type="AlphaFoldDB" id="A0AA35ZMN8"/>
<proteinExistence type="predicted"/>
<organism evidence="1 2">
    <name type="scientific">Lactuca saligna</name>
    <name type="common">Willowleaf lettuce</name>
    <dbReference type="NCBI Taxonomy" id="75948"/>
    <lineage>
        <taxon>Eukaryota</taxon>
        <taxon>Viridiplantae</taxon>
        <taxon>Streptophyta</taxon>
        <taxon>Embryophyta</taxon>
        <taxon>Tracheophyta</taxon>
        <taxon>Spermatophyta</taxon>
        <taxon>Magnoliopsida</taxon>
        <taxon>eudicotyledons</taxon>
        <taxon>Gunneridae</taxon>
        <taxon>Pentapetalae</taxon>
        <taxon>asterids</taxon>
        <taxon>campanulids</taxon>
        <taxon>Asterales</taxon>
        <taxon>Asteraceae</taxon>
        <taxon>Cichorioideae</taxon>
        <taxon>Cichorieae</taxon>
        <taxon>Lactucinae</taxon>
        <taxon>Lactuca</taxon>
    </lineage>
</organism>
<evidence type="ECO:0000313" key="2">
    <source>
        <dbReference type="Proteomes" id="UP001177003"/>
    </source>
</evidence>
<dbReference type="EMBL" id="OX465083">
    <property type="protein sequence ID" value="CAI9294994.1"/>
    <property type="molecule type" value="Genomic_DNA"/>
</dbReference>
<accession>A0AA35ZMN8</accession>
<evidence type="ECO:0000313" key="1">
    <source>
        <dbReference type="EMBL" id="CAI9294994.1"/>
    </source>
</evidence>
<protein>
    <submittedName>
        <fullName evidence="1">Uncharacterized protein</fullName>
    </submittedName>
</protein>
<sequence length="116" mass="12993">MKQISGKLVNVEVIVKQCKAIIGLYWPHDDSKHVQSTKLSSQTIHRFRLFRYVLFASIFLLNSVESKKENSGFKIPTTSSRSAANVLVSLSIEDGRLEAIHLVSIGLRSVCTLDFT</sequence>
<reference evidence="1" key="1">
    <citation type="submission" date="2023-04" db="EMBL/GenBank/DDBJ databases">
        <authorList>
            <person name="Vijverberg K."/>
            <person name="Xiong W."/>
            <person name="Schranz E."/>
        </authorList>
    </citation>
    <scope>NUCLEOTIDE SEQUENCE</scope>
</reference>